<feature type="compositionally biased region" description="Low complexity" evidence="1">
    <location>
        <begin position="440"/>
        <end position="450"/>
    </location>
</feature>
<evidence type="ECO:0000256" key="2">
    <source>
        <dbReference type="SAM" id="Phobius"/>
    </source>
</evidence>
<evidence type="ECO:0000256" key="1">
    <source>
        <dbReference type="SAM" id="MobiDB-lite"/>
    </source>
</evidence>
<evidence type="ECO:0008006" key="5">
    <source>
        <dbReference type="Google" id="ProtNLM"/>
    </source>
</evidence>
<keyword evidence="2" id="KW-1133">Transmembrane helix</keyword>
<feature type="transmembrane region" description="Helical" evidence="2">
    <location>
        <begin position="121"/>
        <end position="141"/>
    </location>
</feature>
<feature type="transmembrane region" description="Helical" evidence="2">
    <location>
        <begin position="27"/>
        <end position="50"/>
    </location>
</feature>
<sequence>MATSSSSLSSSTNPVSMLTLLATSAHVLAYALPLFFLSLVLTFAGAFLTLDRTRVFKPKDKYVDVDMPGGFGSKKGKLERFLKMEGGLGGVIGGWSFGFHLSTFLALAVPSLPDSKVSNPLSPASFLAVYLLVSLTTAFIGGRFRYGALTMAGITGGVTFSLALSVITHPSLLSRLIFLAITTPILLLFTLLPLIKFQHGALRFALASTGSFGLITSIALLSSLKGGEADITAGVWWYHLFVKDGLGWGSSKEKGLCAAYCLFLLVGSVTDWALRRKFGECPDEKWDSYLASFTTNGNRPDSAGTYTPATSLWDRLTKPKTRANEKDPIIFPDEGKDFSDTLPPYEMPFKSKGRKGTRRTREAVKFRPLADGDWSDDDDEKDVWDDKVQRPWLRHATSSSASTLIGDDASYKDSKGFKATKTYELDPAKTGHLRKPPPMSFSRSTTSFSSGAPTLGTKTPEIDYDKEIRELREKKVKGMGEGEVPEYSDHEELEEDITSSSGRASRNGRRKVSGSVSTAAPRKLSLADSMASGSTVVERTSLPLISPASMPVPATPSLIKALDRVAMAQKDAFSGAGTGLPGVSESEEERKEGRGQKWEVFWKEVKEKSSKEDLR</sequence>
<feature type="transmembrane region" description="Helical" evidence="2">
    <location>
        <begin position="204"/>
        <end position="224"/>
    </location>
</feature>
<evidence type="ECO:0000313" key="4">
    <source>
        <dbReference type="Proteomes" id="UP001465976"/>
    </source>
</evidence>
<protein>
    <recommendedName>
        <fullName evidence="5">DUF4203 domain-containing protein</fullName>
    </recommendedName>
</protein>
<dbReference type="Proteomes" id="UP001465976">
    <property type="component" value="Unassembled WGS sequence"/>
</dbReference>
<feature type="compositionally biased region" description="Basic and acidic residues" evidence="1">
    <location>
        <begin position="460"/>
        <end position="480"/>
    </location>
</feature>
<keyword evidence="2" id="KW-0812">Transmembrane</keyword>
<comment type="caution">
    <text evidence="3">The sequence shown here is derived from an EMBL/GenBank/DDBJ whole genome shotgun (WGS) entry which is preliminary data.</text>
</comment>
<feature type="transmembrane region" description="Helical" evidence="2">
    <location>
        <begin position="87"/>
        <end position="109"/>
    </location>
</feature>
<organism evidence="3 4">
    <name type="scientific">Marasmius crinis-equi</name>
    <dbReference type="NCBI Taxonomy" id="585013"/>
    <lineage>
        <taxon>Eukaryota</taxon>
        <taxon>Fungi</taxon>
        <taxon>Dikarya</taxon>
        <taxon>Basidiomycota</taxon>
        <taxon>Agaricomycotina</taxon>
        <taxon>Agaricomycetes</taxon>
        <taxon>Agaricomycetidae</taxon>
        <taxon>Agaricales</taxon>
        <taxon>Marasmiineae</taxon>
        <taxon>Marasmiaceae</taxon>
        <taxon>Marasmius</taxon>
    </lineage>
</organism>
<dbReference type="EMBL" id="JBAHYK010002525">
    <property type="protein sequence ID" value="KAL0564897.1"/>
    <property type="molecule type" value="Genomic_DNA"/>
</dbReference>
<reference evidence="3 4" key="1">
    <citation type="submission" date="2024-02" db="EMBL/GenBank/DDBJ databases">
        <title>A draft genome for the cacao thread blight pathogen Marasmius crinis-equi.</title>
        <authorList>
            <person name="Cohen S.P."/>
            <person name="Baruah I.K."/>
            <person name="Amoako-Attah I."/>
            <person name="Bukari Y."/>
            <person name="Meinhardt L.W."/>
            <person name="Bailey B.A."/>
        </authorList>
    </citation>
    <scope>NUCLEOTIDE SEQUENCE [LARGE SCALE GENOMIC DNA]</scope>
    <source>
        <strain evidence="3 4">GH-76</strain>
    </source>
</reference>
<feature type="region of interest" description="Disordered" evidence="1">
    <location>
        <begin position="573"/>
        <end position="597"/>
    </location>
</feature>
<name>A0ABR3EQ20_9AGAR</name>
<proteinExistence type="predicted"/>
<keyword evidence="2" id="KW-0472">Membrane</keyword>
<feature type="transmembrane region" description="Helical" evidence="2">
    <location>
        <begin position="148"/>
        <end position="167"/>
    </location>
</feature>
<feature type="compositionally biased region" description="Acidic residues" evidence="1">
    <location>
        <begin position="483"/>
        <end position="497"/>
    </location>
</feature>
<feature type="region of interest" description="Disordered" evidence="1">
    <location>
        <begin position="427"/>
        <end position="535"/>
    </location>
</feature>
<evidence type="ECO:0000313" key="3">
    <source>
        <dbReference type="EMBL" id="KAL0564897.1"/>
    </source>
</evidence>
<feature type="compositionally biased region" description="Basic and acidic residues" evidence="1">
    <location>
        <begin position="588"/>
        <end position="597"/>
    </location>
</feature>
<feature type="transmembrane region" description="Helical" evidence="2">
    <location>
        <begin position="173"/>
        <end position="192"/>
    </location>
</feature>
<accession>A0ABR3EQ20</accession>
<gene>
    <name evidence="3" type="ORF">V5O48_017139</name>
</gene>
<keyword evidence="4" id="KW-1185">Reference proteome</keyword>